<evidence type="ECO:0000259" key="9">
    <source>
        <dbReference type="Pfam" id="PF03710"/>
    </source>
</evidence>
<keyword evidence="4 7" id="KW-0067">ATP-binding</keyword>
<dbReference type="SUPFAM" id="SSF81593">
    <property type="entry name" value="Nucleotidyltransferase substrate binding subunit/domain"/>
    <property type="match status" value="2"/>
</dbReference>
<evidence type="ECO:0000256" key="4">
    <source>
        <dbReference type="ARBA" id="ARBA00022840"/>
    </source>
</evidence>
<feature type="domain" description="PII-uridylyltransferase/Glutamine-synthetase adenylyltransferase" evidence="10">
    <location>
        <begin position="949"/>
        <end position="1088"/>
    </location>
</feature>
<keyword evidence="12" id="KW-1185">Reference proteome</keyword>
<dbReference type="Gene3D" id="1.20.120.330">
    <property type="entry name" value="Nucleotidyltransferases domain 2"/>
    <property type="match status" value="2"/>
</dbReference>
<comment type="catalytic activity">
    <reaction evidence="7">
        <text>[glutamine synthetase]-O(4)-(5'-adenylyl)-L-tyrosine + phosphate = [glutamine synthetase]-L-tyrosine + ADP</text>
        <dbReference type="Rhea" id="RHEA:43716"/>
        <dbReference type="Rhea" id="RHEA-COMP:10660"/>
        <dbReference type="Rhea" id="RHEA-COMP:10661"/>
        <dbReference type="ChEBI" id="CHEBI:43474"/>
        <dbReference type="ChEBI" id="CHEBI:46858"/>
        <dbReference type="ChEBI" id="CHEBI:83624"/>
        <dbReference type="ChEBI" id="CHEBI:456216"/>
        <dbReference type="EC" id="2.7.7.89"/>
    </reaction>
</comment>
<dbReference type="InterPro" id="IPR005190">
    <property type="entry name" value="GlnE_rpt_dom"/>
</dbReference>
<protein>
    <recommendedName>
        <fullName evidence="7">Bifunctional glutamine synthetase adenylyltransferase/adenylyl-removing enzyme</fullName>
    </recommendedName>
    <alternativeName>
        <fullName evidence="7">ATP:glutamine synthetase adenylyltransferase</fullName>
    </alternativeName>
    <alternativeName>
        <fullName evidence="7">ATase</fullName>
    </alternativeName>
    <domain>
        <recommendedName>
            <fullName evidence="7">Glutamine synthetase adenylyl-L-tyrosine phosphorylase</fullName>
            <ecNumber evidence="7">2.7.7.89</ecNumber>
        </recommendedName>
        <alternativeName>
            <fullName evidence="7">Adenylyl removase</fullName>
            <shortName evidence="7">AR</shortName>
            <shortName evidence="7">AT-N</shortName>
        </alternativeName>
    </domain>
    <domain>
        <recommendedName>
            <fullName evidence="7">Glutamine synthetase adenylyl transferase</fullName>
            <ecNumber evidence="7">2.7.7.42</ecNumber>
        </recommendedName>
        <alternativeName>
            <fullName evidence="7">Adenylyl transferase</fullName>
            <shortName evidence="7">AT</shortName>
            <shortName evidence="7">AT-C</shortName>
        </alternativeName>
    </domain>
</protein>
<evidence type="ECO:0000256" key="7">
    <source>
        <dbReference type="HAMAP-Rule" id="MF_00802"/>
    </source>
</evidence>
<accession>A0ABS5L7X6</accession>
<dbReference type="Proteomes" id="UP000730482">
    <property type="component" value="Unassembled WGS sequence"/>
</dbReference>
<feature type="region of interest" description="Disordered" evidence="8">
    <location>
        <begin position="818"/>
        <end position="849"/>
    </location>
</feature>
<dbReference type="Pfam" id="PF03710">
    <property type="entry name" value="GlnE"/>
    <property type="match status" value="3"/>
</dbReference>
<proteinExistence type="inferred from homology"/>
<evidence type="ECO:0000313" key="12">
    <source>
        <dbReference type="Proteomes" id="UP000730482"/>
    </source>
</evidence>
<evidence type="ECO:0000256" key="8">
    <source>
        <dbReference type="SAM" id="MobiDB-lite"/>
    </source>
</evidence>
<dbReference type="SUPFAM" id="SSF81301">
    <property type="entry name" value="Nucleotidyltransferase"/>
    <property type="match status" value="3"/>
</dbReference>
<gene>
    <name evidence="7" type="primary">glnE</name>
    <name evidence="11" type="ORF">KGQ19_46265</name>
</gene>
<feature type="domain" description="PII-uridylyltransferase/Glutamine-synthetase adenylyltransferase" evidence="10">
    <location>
        <begin position="362"/>
        <end position="501"/>
    </location>
</feature>
<comment type="catalytic activity">
    <reaction evidence="7">
        <text>[glutamine synthetase]-L-tyrosine + ATP = [glutamine synthetase]-O(4)-(5'-adenylyl)-L-tyrosine + diphosphate</text>
        <dbReference type="Rhea" id="RHEA:18589"/>
        <dbReference type="Rhea" id="RHEA-COMP:10660"/>
        <dbReference type="Rhea" id="RHEA-COMP:10661"/>
        <dbReference type="ChEBI" id="CHEBI:30616"/>
        <dbReference type="ChEBI" id="CHEBI:33019"/>
        <dbReference type="ChEBI" id="CHEBI:46858"/>
        <dbReference type="ChEBI" id="CHEBI:83624"/>
        <dbReference type="EC" id="2.7.7.42"/>
    </reaction>
</comment>
<dbReference type="NCBIfam" id="NF010707">
    <property type="entry name" value="PRK14109.1"/>
    <property type="match status" value="1"/>
</dbReference>
<feature type="region of interest" description="Adenylyl transferase" evidence="7">
    <location>
        <begin position="513"/>
        <end position="1098"/>
    </location>
</feature>
<dbReference type="Pfam" id="PF08335">
    <property type="entry name" value="GlnD_UR_UTase"/>
    <property type="match status" value="2"/>
</dbReference>
<evidence type="ECO:0000313" key="11">
    <source>
        <dbReference type="EMBL" id="MBS2554284.1"/>
    </source>
</evidence>
<comment type="function">
    <text evidence="7">Involved in the regulation of glutamine synthetase GlnA, a key enzyme in the process to assimilate ammonia. When cellular nitrogen levels are high, the C-terminal adenylyl transferase (AT) inactivates GlnA by covalent transfer of an adenylyl group from ATP to specific tyrosine residue of GlnA, thus reducing its activity. Conversely, when nitrogen levels are low, the N-terminal adenylyl removase (AR) activates GlnA by removing the adenylyl group by phosphorolysis, increasing its activity. The regulatory region of GlnE binds the signal transduction protein PII (GlnB) which indicates the nitrogen status of the cell.</text>
</comment>
<feature type="domain" description="Glutamate-ammonia ligase adenylyltransferase repeated" evidence="9">
    <location>
        <begin position="839"/>
        <end position="926"/>
    </location>
</feature>
<dbReference type="GO" id="GO:0008882">
    <property type="term" value="F:[glutamate-ammonia-ligase] adenylyltransferase activity"/>
    <property type="evidence" value="ECO:0007669"/>
    <property type="project" value="UniProtKB-EC"/>
</dbReference>
<keyword evidence="6 7" id="KW-0511">Multifunctional enzyme</keyword>
<name>A0ABS5L7X6_9ACTN</name>
<keyword evidence="2 7" id="KW-0548">Nucleotidyltransferase</keyword>
<dbReference type="CDD" id="cd05401">
    <property type="entry name" value="NT_GlnE_GlnD_like"/>
    <property type="match status" value="2"/>
</dbReference>
<keyword evidence="5 7" id="KW-0460">Magnesium</keyword>
<dbReference type="InterPro" id="IPR043519">
    <property type="entry name" value="NT_sf"/>
</dbReference>
<evidence type="ECO:0000256" key="3">
    <source>
        <dbReference type="ARBA" id="ARBA00022741"/>
    </source>
</evidence>
<comment type="caution">
    <text evidence="11">The sequence shown here is derived from an EMBL/GenBank/DDBJ whole genome shotgun (WGS) entry which is preliminary data.</text>
</comment>
<dbReference type="HAMAP" id="MF_00802">
    <property type="entry name" value="GlnE"/>
    <property type="match status" value="1"/>
</dbReference>
<evidence type="ECO:0000256" key="6">
    <source>
        <dbReference type="ARBA" id="ARBA00023268"/>
    </source>
</evidence>
<sequence>MAQTAALGRGPESARSRLVRLGFTDPESALETLAEAPLGELSGDPLFLEAIGRTADPDQALAATGRLLAAAGDTEALAATLAASKPFQDRLLGVLGVSVALGDHLERHPEGWHGLVEFDVEDLAPAFRRLMLEAVGADPDAAEPVADLAGIPARDALRVAYRDALLGIAARDIGASSMNEATATYDQTAADLSDLATATLDAALAVARAELPEDYPPARLAVIAMGKCGARELNYVSDVDVVFVAAAPDGTDQDDEHLALRTATQLAATMMRVCSDTTSEGAIWQVDANLRPEGKNGPLVRSLPSHIAYYERWAKTWEFQALLKARAAAGDRELGAKYVEAVTPMVWAASRRAGFVADVQSMRRRVVAHIPAKEAERELKLGSGGLRDIEFAVQLLQLVHGPTDPALRKRGTLESLGALSAGGYVGRADAAALADAYRFLRTLEHRLQIHRLRRTHTLPEEKPELRRLGRSMGFRKDPVDQLNSEWKRHKREVRRLHEKLFYRPLLDAVARLTPGQAALGGAVHLTPEAAQSRLEALGYTDPAGALRHLTALTSGVSRRAAIQRTLLPVMLDWFADAADPDGGLLAFRKASEALGDTHWYLRLLRDEGAAAEHLARVLASGRYAPDLLLRAPEAVAILGDPANLVPRARPVLEAEILSAVGRASTPEAAVAAARAVRRRELFRIAAADLLGLLTVEQIGDGLSAVTAATLSGALQAATTAIENRLGGPLPTRFAIIAAGRFGGRELGYGSDADVLFVHDPLPDGAEAANPDEAARGASDNAVAVADGAASASARSSASASAVSPASAVSMASPADAAAAPRLAGPESANGSPAPARRVSPQRERAATDAAHAVANELRRLLQIPTPDPPLIIDADLRPEGRQGPLVRTFASYAEYYRRWSDVWEAQALLRAEPVAGDPELGRRFEALIDPLRRPESGLDETAVREIRRIKARVEAERLPRGADKALHTKLGPGGLSDVEWTVQLLQLCYAHEVPALQTTRTRLALSAAVDAGLLESDDAEILDEAWIEATRVRNGIMLVRGRAGDSIPNDIKERAGIAMYLGSENSEEFVEEYRRGARRARAVVERVFYEWSSEPGRS</sequence>
<dbReference type="RefSeq" id="WP_212021597.1">
    <property type="nucleotide sequence ID" value="NZ_JAAFYZ010000347.1"/>
</dbReference>
<feature type="compositionally biased region" description="Low complexity" evidence="8">
    <location>
        <begin position="818"/>
        <end position="828"/>
    </location>
</feature>
<dbReference type="PANTHER" id="PTHR30621">
    <property type="entry name" value="GLUTAMINE SYNTHETASE ADENYLYLTRANSFERASE"/>
    <property type="match status" value="1"/>
</dbReference>
<dbReference type="InterPro" id="IPR023057">
    <property type="entry name" value="GlnE"/>
</dbReference>
<dbReference type="GO" id="GO:0047388">
    <property type="term" value="F:[glutamine synthetase]-adenylyl-L-tyrosine phosphorylase activity"/>
    <property type="evidence" value="ECO:0007669"/>
    <property type="project" value="UniProtKB-EC"/>
</dbReference>
<feature type="region of interest" description="Adenylyl removase" evidence="7">
    <location>
        <begin position="1"/>
        <end position="505"/>
    </location>
</feature>
<comment type="cofactor">
    <cofactor evidence="7">
        <name>Mg(2+)</name>
        <dbReference type="ChEBI" id="CHEBI:18420"/>
    </cofactor>
</comment>
<dbReference type="PANTHER" id="PTHR30621:SF0">
    <property type="entry name" value="BIFUNCTIONAL GLUTAMINE SYNTHETASE ADENYLYLTRANSFERASE_ADENYLYL-REMOVING ENZYME"/>
    <property type="match status" value="1"/>
</dbReference>
<dbReference type="Gene3D" id="3.30.460.10">
    <property type="entry name" value="Beta Polymerase, domain 2"/>
    <property type="match status" value="2"/>
</dbReference>
<dbReference type="EC" id="2.7.7.42" evidence="7"/>
<dbReference type="InterPro" id="IPR013546">
    <property type="entry name" value="PII_UdlTrfase/GS_AdlTrfase"/>
</dbReference>
<comment type="similarity">
    <text evidence="7">Belongs to the GlnE family.</text>
</comment>
<reference evidence="11 12" key="1">
    <citation type="submission" date="2020-02" db="EMBL/GenBank/DDBJ databases">
        <title>Acidophilic actinobacteria isolated from forest soil.</title>
        <authorList>
            <person name="Golinska P."/>
        </authorList>
    </citation>
    <scope>NUCLEOTIDE SEQUENCE [LARGE SCALE GENOMIC DNA]</scope>
    <source>
        <strain evidence="11 12">NL8</strain>
    </source>
</reference>
<evidence type="ECO:0000256" key="2">
    <source>
        <dbReference type="ARBA" id="ARBA00022695"/>
    </source>
</evidence>
<dbReference type="EC" id="2.7.7.89" evidence="7"/>
<feature type="domain" description="Glutamate-ammonia ligase adenylyltransferase repeated" evidence="9">
    <location>
        <begin position="152"/>
        <end position="338"/>
    </location>
</feature>
<evidence type="ECO:0000256" key="5">
    <source>
        <dbReference type="ARBA" id="ARBA00022842"/>
    </source>
</evidence>
<dbReference type="EMBL" id="JAAFYZ010000347">
    <property type="protein sequence ID" value="MBS2554284.1"/>
    <property type="molecule type" value="Genomic_DNA"/>
</dbReference>
<keyword evidence="3 7" id="KW-0547">Nucleotide-binding</keyword>
<organism evidence="11 12">
    <name type="scientific">Catenulispora pinistramenti</name>
    <dbReference type="NCBI Taxonomy" id="2705254"/>
    <lineage>
        <taxon>Bacteria</taxon>
        <taxon>Bacillati</taxon>
        <taxon>Actinomycetota</taxon>
        <taxon>Actinomycetes</taxon>
        <taxon>Catenulisporales</taxon>
        <taxon>Catenulisporaceae</taxon>
        <taxon>Catenulispora</taxon>
    </lineage>
</organism>
<feature type="domain" description="Glutamate-ammonia ligase adenylyltransferase repeated" evidence="9">
    <location>
        <begin position="612"/>
        <end position="763"/>
    </location>
</feature>
<evidence type="ECO:0000259" key="10">
    <source>
        <dbReference type="Pfam" id="PF08335"/>
    </source>
</evidence>
<keyword evidence="1 7" id="KW-0808">Transferase</keyword>
<evidence type="ECO:0000256" key="1">
    <source>
        <dbReference type="ARBA" id="ARBA00022679"/>
    </source>
</evidence>